<gene>
    <name evidence="1" type="ORF">IAD15_11460</name>
</gene>
<name>A0A9D1HQ49_9FIRM</name>
<sequence>MPGTESILDKMGIDLENEDPFIFEEADEEVTFTFEELKQLIEDGVVHEED</sequence>
<dbReference type="Proteomes" id="UP000824175">
    <property type="component" value="Unassembled WGS sequence"/>
</dbReference>
<dbReference type="AlphaFoldDB" id="A0A9D1HQ49"/>
<reference evidence="1" key="2">
    <citation type="journal article" date="2021" name="PeerJ">
        <title>Extensive microbial diversity within the chicken gut microbiome revealed by metagenomics and culture.</title>
        <authorList>
            <person name="Gilroy R."/>
            <person name="Ravi A."/>
            <person name="Getino M."/>
            <person name="Pursley I."/>
            <person name="Horton D.L."/>
            <person name="Alikhan N.F."/>
            <person name="Baker D."/>
            <person name="Gharbi K."/>
            <person name="Hall N."/>
            <person name="Watson M."/>
            <person name="Adriaenssens E.M."/>
            <person name="Foster-Nyarko E."/>
            <person name="Jarju S."/>
            <person name="Secka A."/>
            <person name="Antonio M."/>
            <person name="Oren A."/>
            <person name="Chaudhuri R.R."/>
            <person name="La Ragione R."/>
            <person name="Hildebrand F."/>
            <person name="Pallen M.J."/>
        </authorList>
    </citation>
    <scope>NUCLEOTIDE SEQUENCE</scope>
    <source>
        <strain evidence="1">CHK195-11698</strain>
    </source>
</reference>
<organism evidence="1 2">
    <name type="scientific">Candidatus Fimiplasma intestinipullorum</name>
    <dbReference type="NCBI Taxonomy" id="2840825"/>
    <lineage>
        <taxon>Bacteria</taxon>
        <taxon>Bacillati</taxon>
        <taxon>Bacillota</taxon>
        <taxon>Clostridia</taxon>
        <taxon>Eubacteriales</taxon>
        <taxon>Candidatus Fimiplasma</taxon>
    </lineage>
</organism>
<accession>A0A9D1HQ49</accession>
<dbReference type="EMBL" id="DVMJ01000106">
    <property type="protein sequence ID" value="HIU14663.1"/>
    <property type="molecule type" value="Genomic_DNA"/>
</dbReference>
<evidence type="ECO:0000313" key="2">
    <source>
        <dbReference type="Proteomes" id="UP000824175"/>
    </source>
</evidence>
<evidence type="ECO:0000313" key="1">
    <source>
        <dbReference type="EMBL" id="HIU14663.1"/>
    </source>
</evidence>
<reference evidence="1" key="1">
    <citation type="submission" date="2020-10" db="EMBL/GenBank/DDBJ databases">
        <authorList>
            <person name="Gilroy R."/>
        </authorList>
    </citation>
    <scope>NUCLEOTIDE SEQUENCE</scope>
    <source>
        <strain evidence="1">CHK195-11698</strain>
    </source>
</reference>
<protein>
    <submittedName>
        <fullName evidence="1">Uncharacterized protein</fullName>
    </submittedName>
</protein>
<comment type="caution">
    <text evidence="1">The sequence shown here is derived from an EMBL/GenBank/DDBJ whole genome shotgun (WGS) entry which is preliminary data.</text>
</comment>
<proteinExistence type="predicted"/>